<sequence>MLFKTILAVVGCRDEAAELNRAIELATQLGAHLSVLVVELSVPPTVSDYPVGTIWLDARVDDMKQVQAAADRAIHACETAGIPFDVDRYYTERAFLPGIVFQRALYADLVVVGEKLRAASPLLASVVDGAVFDAQRPLLLLPAGDAATSRVKTVLLAWNSRAEAGRAAREAIDFLATADSVHVTLVDPDAAYHENGGEPGGDVAAFLTRHGVNVIVDQLPSGGRPVEDVLKTHAREIGADLIVMGAYGHSRLRERVFGGVTQSMLESAPVPVLIAR</sequence>
<dbReference type="EMBL" id="VJMG01000073">
    <property type="protein sequence ID" value="TRL34519.1"/>
    <property type="molecule type" value="Genomic_DNA"/>
</dbReference>
<dbReference type="PANTHER" id="PTHR46268:SF15">
    <property type="entry name" value="UNIVERSAL STRESS PROTEIN HP_0031"/>
    <property type="match status" value="1"/>
</dbReference>
<comment type="caution">
    <text evidence="3">The sequence shown here is derived from an EMBL/GenBank/DDBJ whole genome shotgun (WGS) entry which is preliminary data.</text>
</comment>
<name>A0A549SY02_9HYPH</name>
<evidence type="ECO:0000313" key="4">
    <source>
        <dbReference type="Proteomes" id="UP000316801"/>
    </source>
</evidence>
<gene>
    <name evidence="3" type="ORF">FNA46_21700</name>
</gene>
<protein>
    <submittedName>
        <fullName evidence="3">Universal stress protein</fullName>
    </submittedName>
</protein>
<dbReference type="Gene3D" id="3.40.50.12370">
    <property type="match status" value="1"/>
</dbReference>
<evidence type="ECO:0000313" key="3">
    <source>
        <dbReference type="EMBL" id="TRL34519.1"/>
    </source>
</evidence>
<evidence type="ECO:0000256" key="1">
    <source>
        <dbReference type="ARBA" id="ARBA00008791"/>
    </source>
</evidence>
<dbReference type="PANTHER" id="PTHR46268">
    <property type="entry name" value="STRESS RESPONSE PROTEIN NHAX"/>
    <property type="match status" value="1"/>
</dbReference>
<dbReference type="InterPro" id="IPR006015">
    <property type="entry name" value="Universal_stress_UspA"/>
</dbReference>
<dbReference type="CDD" id="cd00293">
    <property type="entry name" value="USP-like"/>
    <property type="match status" value="1"/>
</dbReference>
<dbReference type="PRINTS" id="PR01438">
    <property type="entry name" value="UNVRSLSTRESS"/>
</dbReference>
<keyword evidence="4" id="KW-1185">Reference proteome</keyword>
<dbReference type="SUPFAM" id="SSF52402">
    <property type="entry name" value="Adenine nucleotide alpha hydrolases-like"/>
    <property type="match status" value="2"/>
</dbReference>
<dbReference type="AlphaFoldDB" id="A0A549SY02"/>
<organism evidence="3 4">
    <name type="scientific">Rhizobium straminoryzae</name>
    <dbReference type="NCBI Taxonomy" id="1387186"/>
    <lineage>
        <taxon>Bacteria</taxon>
        <taxon>Pseudomonadati</taxon>
        <taxon>Pseudomonadota</taxon>
        <taxon>Alphaproteobacteria</taxon>
        <taxon>Hyphomicrobiales</taxon>
        <taxon>Rhizobiaceae</taxon>
        <taxon>Rhizobium/Agrobacterium group</taxon>
        <taxon>Rhizobium</taxon>
    </lineage>
</organism>
<accession>A0A549SY02</accession>
<evidence type="ECO:0000259" key="2">
    <source>
        <dbReference type="Pfam" id="PF00582"/>
    </source>
</evidence>
<dbReference type="RefSeq" id="WP_143127307.1">
    <property type="nucleotide sequence ID" value="NZ_VJMG01000073.1"/>
</dbReference>
<dbReference type="Pfam" id="PF00582">
    <property type="entry name" value="Usp"/>
    <property type="match status" value="1"/>
</dbReference>
<dbReference type="InterPro" id="IPR006016">
    <property type="entry name" value="UspA"/>
</dbReference>
<comment type="similarity">
    <text evidence="1">Belongs to the universal stress protein A family.</text>
</comment>
<feature type="domain" description="UspA" evidence="2">
    <location>
        <begin position="152"/>
        <end position="276"/>
    </location>
</feature>
<proteinExistence type="inferred from homology"/>
<reference evidence="3 4" key="1">
    <citation type="submission" date="2019-07" db="EMBL/GenBank/DDBJ databases">
        <title>Ln-dependent methylotrophs.</title>
        <authorList>
            <person name="Tani A."/>
        </authorList>
    </citation>
    <scope>NUCLEOTIDE SEQUENCE [LARGE SCALE GENOMIC DNA]</scope>
    <source>
        <strain evidence="3 4">SM12</strain>
    </source>
</reference>
<dbReference type="Proteomes" id="UP000316801">
    <property type="component" value="Unassembled WGS sequence"/>
</dbReference>